<name>A0A448IEK9_MYCAU</name>
<dbReference type="STRING" id="1791.GCA_001049355_01644"/>
<dbReference type="RefSeq" id="WP_264035117.1">
    <property type="nucleotide sequence ID" value="NZ_CVQQ01000003.1"/>
</dbReference>
<reference evidence="1 2" key="1">
    <citation type="submission" date="2018-12" db="EMBL/GenBank/DDBJ databases">
        <authorList>
            <consortium name="Pathogen Informatics"/>
        </authorList>
    </citation>
    <scope>NUCLEOTIDE SEQUENCE [LARGE SCALE GENOMIC DNA]</scope>
    <source>
        <strain evidence="1 2">NCTC10437</strain>
    </source>
</reference>
<evidence type="ECO:0000313" key="2">
    <source>
        <dbReference type="Proteomes" id="UP000279306"/>
    </source>
</evidence>
<keyword evidence="2" id="KW-1185">Reference proteome</keyword>
<gene>
    <name evidence="1" type="ORF">NCTC10437_00010</name>
</gene>
<dbReference type="EMBL" id="LR134356">
    <property type="protein sequence ID" value="VEG50906.1"/>
    <property type="molecule type" value="Genomic_DNA"/>
</dbReference>
<proteinExistence type="predicted"/>
<dbReference type="KEGG" id="mauu:NCTC10437_00010"/>
<dbReference type="Proteomes" id="UP000279306">
    <property type="component" value="Chromosome"/>
</dbReference>
<protein>
    <submittedName>
        <fullName evidence="1">Uncharacterized protein</fullName>
    </submittedName>
</protein>
<accession>A0A448IEK9</accession>
<evidence type="ECO:0000313" key="1">
    <source>
        <dbReference type="EMBL" id="VEG50906.1"/>
    </source>
</evidence>
<sequence>MTRVLLLVTGAAAVAAAVVWRTQHGAEVWHTLPGSEADIPS</sequence>
<dbReference type="AlphaFoldDB" id="A0A448IEK9"/>
<organism evidence="1 2">
    <name type="scientific">Mycolicibacterium aurum</name>
    <name type="common">Mycobacterium aurum</name>
    <dbReference type="NCBI Taxonomy" id="1791"/>
    <lineage>
        <taxon>Bacteria</taxon>
        <taxon>Bacillati</taxon>
        <taxon>Actinomycetota</taxon>
        <taxon>Actinomycetes</taxon>
        <taxon>Mycobacteriales</taxon>
        <taxon>Mycobacteriaceae</taxon>
        <taxon>Mycolicibacterium</taxon>
    </lineage>
</organism>